<dbReference type="Pfam" id="PF11449">
    <property type="entry name" value="ArsP_2"/>
    <property type="match status" value="2"/>
</dbReference>
<accession>A0A9D1FJN3</accession>
<feature type="transmembrane region" description="Helical" evidence="1">
    <location>
        <begin position="110"/>
        <end position="133"/>
    </location>
</feature>
<feature type="transmembrane region" description="Helical" evidence="1">
    <location>
        <begin position="169"/>
        <end position="191"/>
    </location>
</feature>
<dbReference type="AlphaFoldDB" id="A0A9D1FJN3"/>
<evidence type="ECO:0000256" key="1">
    <source>
        <dbReference type="SAM" id="Phobius"/>
    </source>
</evidence>
<keyword evidence="1" id="KW-1133">Transmembrane helix</keyword>
<evidence type="ECO:0000313" key="3">
    <source>
        <dbReference type="Proteomes" id="UP000886865"/>
    </source>
</evidence>
<reference evidence="2" key="2">
    <citation type="journal article" date="2021" name="PeerJ">
        <title>Extensive microbial diversity within the chicken gut microbiome revealed by metagenomics and culture.</title>
        <authorList>
            <person name="Gilroy R."/>
            <person name="Ravi A."/>
            <person name="Getino M."/>
            <person name="Pursley I."/>
            <person name="Horton D.L."/>
            <person name="Alikhan N.F."/>
            <person name="Baker D."/>
            <person name="Gharbi K."/>
            <person name="Hall N."/>
            <person name="Watson M."/>
            <person name="Adriaenssens E.M."/>
            <person name="Foster-Nyarko E."/>
            <person name="Jarju S."/>
            <person name="Secka A."/>
            <person name="Antonio M."/>
            <person name="Oren A."/>
            <person name="Chaudhuri R.R."/>
            <person name="La Ragione R."/>
            <person name="Hildebrand F."/>
            <person name="Pallen M.J."/>
        </authorList>
    </citation>
    <scope>NUCLEOTIDE SEQUENCE</scope>
    <source>
        <strain evidence="2">CHK152-2871</strain>
    </source>
</reference>
<dbReference type="Proteomes" id="UP000886865">
    <property type="component" value="Unassembled WGS sequence"/>
</dbReference>
<evidence type="ECO:0000313" key="2">
    <source>
        <dbReference type="EMBL" id="HIS74914.1"/>
    </source>
</evidence>
<sequence length="293" mass="31783">MSGIILKNSFIDAAGDLLAILPLLFVTFFIIEVVEFFYFEKVSSFVKKSGKYAPFIGSIIASFPQCGFSIIASVLYIRGLITRGTLLAVYLSTSDEAIPVLLSAPQQYKLVLPIVAIKIMIGIIAGYIFDFIFPKKQTLILQDIEISQKGCCEHTLESKNKKDLIVHPVVHTLNIGIFILLITFFINIALAKCGSAEALGGYLMSSSPLQPVFAALFGLIPNCAISVALVMLYINNTIAFCSVIAGLCANSGLGIWVVISKNKDIKDSLALVLSLFLISALSGVILFLVQKFI</sequence>
<organism evidence="2 3">
    <name type="scientific">Candidatus Galligastranaerophilus intestinavium</name>
    <dbReference type="NCBI Taxonomy" id="2840836"/>
    <lineage>
        <taxon>Bacteria</taxon>
        <taxon>Candidatus Galligastranaerophilus</taxon>
    </lineage>
</organism>
<feature type="transmembrane region" description="Helical" evidence="1">
    <location>
        <begin position="239"/>
        <end position="259"/>
    </location>
</feature>
<dbReference type="NCBIfam" id="NF037962">
    <property type="entry name" value="arsenic_eff"/>
    <property type="match status" value="1"/>
</dbReference>
<dbReference type="EMBL" id="DVJQ01000067">
    <property type="protein sequence ID" value="HIS74914.1"/>
    <property type="molecule type" value="Genomic_DNA"/>
</dbReference>
<proteinExistence type="predicted"/>
<feature type="transmembrane region" description="Helical" evidence="1">
    <location>
        <begin position="211"/>
        <end position="232"/>
    </location>
</feature>
<keyword evidence="1" id="KW-0812">Transmembrane</keyword>
<feature type="transmembrane region" description="Helical" evidence="1">
    <location>
        <begin position="271"/>
        <end position="289"/>
    </location>
</feature>
<dbReference type="InterPro" id="IPR021552">
    <property type="entry name" value="ArsP_2"/>
</dbReference>
<protein>
    <submittedName>
        <fullName evidence="2">Arsenic efflux protein</fullName>
    </submittedName>
</protein>
<reference evidence="2" key="1">
    <citation type="submission" date="2020-10" db="EMBL/GenBank/DDBJ databases">
        <authorList>
            <person name="Gilroy R."/>
        </authorList>
    </citation>
    <scope>NUCLEOTIDE SEQUENCE</scope>
    <source>
        <strain evidence="2">CHK152-2871</strain>
    </source>
</reference>
<name>A0A9D1FJN3_9BACT</name>
<comment type="caution">
    <text evidence="2">The sequence shown here is derived from an EMBL/GenBank/DDBJ whole genome shotgun (WGS) entry which is preliminary data.</text>
</comment>
<gene>
    <name evidence="2" type="ORF">IAA86_07830</name>
</gene>
<keyword evidence="1" id="KW-0472">Membrane</keyword>
<feature type="transmembrane region" description="Helical" evidence="1">
    <location>
        <begin position="52"/>
        <end position="77"/>
    </location>
</feature>
<feature type="transmembrane region" description="Helical" evidence="1">
    <location>
        <begin position="20"/>
        <end position="40"/>
    </location>
</feature>